<dbReference type="AlphaFoldDB" id="A0A9Q3FHS8"/>
<keyword evidence="2" id="KW-1185">Reference proteome</keyword>
<evidence type="ECO:0000313" key="1">
    <source>
        <dbReference type="EMBL" id="MBW0537576.1"/>
    </source>
</evidence>
<dbReference type="OrthoDB" id="2516191at2759"/>
<dbReference type="EMBL" id="AVOT02042188">
    <property type="protein sequence ID" value="MBW0537576.1"/>
    <property type="molecule type" value="Genomic_DNA"/>
</dbReference>
<gene>
    <name evidence="1" type="ORF">O181_077291</name>
</gene>
<protein>
    <submittedName>
        <fullName evidence="1">Uncharacterized protein</fullName>
    </submittedName>
</protein>
<dbReference type="Proteomes" id="UP000765509">
    <property type="component" value="Unassembled WGS sequence"/>
</dbReference>
<name>A0A9Q3FHS8_9BASI</name>
<comment type="caution">
    <text evidence="1">The sequence shown here is derived from an EMBL/GenBank/DDBJ whole genome shotgun (WGS) entry which is preliminary data.</text>
</comment>
<proteinExistence type="predicted"/>
<organism evidence="1 2">
    <name type="scientific">Austropuccinia psidii MF-1</name>
    <dbReference type="NCBI Taxonomy" id="1389203"/>
    <lineage>
        <taxon>Eukaryota</taxon>
        <taxon>Fungi</taxon>
        <taxon>Dikarya</taxon>
        <taxon>Basidiomycota</taxon>
        <taxon>Pucciniomycotina</taxon>
        <taxon>Pucciniomycetes</taxon>
        <taxon>Pucciniales</taxon>
        <taxon>Sphaerophragmiaceae</taxon>
        <taxon>Austropuccinia</taxon>
    </lineage>
</organism>
<reference evidence="1" key="1">
    <citation type="submission" date="2021-03" db="EMBL/GenBank/DDBJ databases">
        <title>Draft genome sequence of rust myrtle Austropuccinia psidii MF-1, a brazilian biotype.</title>
        <authorList>
            <person name="Quecine M.C."/>
            <person name="Pachon D.M.R."/>
            <person name="Bonatelli M.L."/>
            <person name="Correr F.H."/>
            <person name="Franceschini L.M."/>
            <person name="Leite T.F."/>
            <person name="Margarido G.R.A."/>
            <person name="Almeida C.A."/>
            <person name="Ferrarezi J.A."/>
            <person name="Labate C.A."/>
        </authorList>
    </citation>
    <scope>NUCLEOTIDE SEQUENCE</scope>
    <source>
        <strain evidence="1">MF-1</strain>
    </source>
</reference>
<accession>A0A9Q3FHS8</accession>
<evidence type="ECO:0000313" key="2">
    <source>
        <dbReference type="Proteomes" id="UP000765509"/>
    </source>
</evidence>
<sequence>MENYLTSRRFDNLLQPPSEATKVTPKFKQKNSSALLILWGFVSTELGGVLLDKKISSFDTWEALGKICRKNSIVVICKPLYELMSLSDEPESSLQTNIYNFQKTFAFYNSITTNKEFGMTISPAMAAATFVHSLNNDRELTGLIKVLYDINPFNLSTVINRVAVEHVK</sequence>